<evidence type="ECO:0000313" key="14">
    <source>
        <dbReference type="EMBL" id="WOX29770.1"/>
    </source>
</evidence>
<accession>A0A8I2H2R6</accession>
<reference evidence="13" key="1">
    <citation type="submission" date="2019-10" db="EMBL/GenBank/DDBJ databases">
        <authorList>
            <person name="Paulsen S."/>
        </authorList>
    </citation>
    <scope>NUCLEOTIDE SEQUENCE</scope>
    <source>
        <strain evidence="13">LMG 19692</strain>
    </source>
</reference>
<keyword evidence="9 13" id="KW-0378">Hydrolase</keyword>
<dbReference type="PROSITE" id="PS00743">
    <property type="entry name" value="BETA_LACTAMASE_B_1"/>
    <property type="match status" value="1"/>
</dbReference>
<dbReference type="EC" id="3.5.2.6" evidence="5"/>
<evidence type="ECO:0000256" key="4">
    <source>
        <dbReference type="ARBA" id="ARBA00005250"/>
    </source>
</evidence>
<dbReference type="GO" id="GO:0017001">
    <property type="term" value="P:antibiotic catabolic process"/>
    <property type="evidence" value="ECO:0007669"/>
    <property type="project" value="InterPro"/>
</dbReference>
<feature type="domain" description="Metallo-beta-lactamase" evidence="12">
    <location>
        <begin position="41"/>
        <end position="185"/>
    </location>
</feature>
<keyword evidence="16" id="KW-1185">Reference proteome</keyword>
<comment type="cofactor">
    <cofactor evidence="2">
        <name>Zn(2+)</name>
        <dbReference type="ChEBI" id="CHEBI:29105"/>
    </cofactor>
</comment>
<comment type="subcellular location">
    <subcellularLocation>
        <location evidence="3">Periplasm</location>
    </subcellularLocation>
</comment>
<evidence type="ECO:0000256" key="6">
    <source>
        <dbReference type="ARBA" id="ARBA00022723"/>
    </source>
</evidence>
<dbReference type="Proteomes" id="UP000646877">
    <property type="component" value="Unassembled WGS sequence"/>
</dbReference>
<dbReference type="InterPro" id="IPR036866">
    <property type="entry name" value="RibonucZ/Hydroxyglut_hydro"/>
</dbReference>
<name>A0A8I2H2R6_9GAMM</name>
<evidence type="ECO:0000313" key="13">
    <source>
        <dbReference type="EMBL" id="NLR20747.1"/>
    </source>
</evidence>
<dbReference type="GO" id="GO:0008800">
    <property type="term" value="F:beta-lactamase activity"/>
    <property type="evidence" value="ECO:0007669"/>
    <property type="project" value="UniProtKB-EC"/>
</dbReference>
<evidence type="ECO:0000256" key="11">
    <source>
        <dbReference type="ARBA" id="ARBA00023251"/>
    </source>
</evidence>
<evidence type="ECO:0000256" key="3">
    <source>
        <dbReference type="ARBA" id="ARBA00004418"/>
    </source>
</evidence>
<evidence type="ECO:0000256" key="9">
    <source>
        <dbReference type="ARBA" id="ARBA00022801"/>
    </source>
</evidence>
<dbReference type="GO" id="GO:0008270">
    <property type="term" value="F:zinc ion binding"/>
    <property type="evidence" value="ECO:0007669"/>
    <property type="project" value="InterPro"/>
</dbReference>
<keyword evidence="6" id="KW-0479">Metal-binding</keyword>
<dbReference type="Pfam" id="PF00753">
    <property type="entry name" value="Lactamase_B"/>
    <property type="match status" value="1"/>
</dbReference>
<evidence type="ECO:0000256" key="10">
    <source>
        <dbReference type="ARBA" id="ARBA00022833"/>
    </source>
</evidence>
<evidence type="ECO:0000256" key="1">
    <source>
        <dbReference type="ARBA" id="ARBA00001526"/>
    </source>
</evidence>
<dbReference type="GO" id="GO:0046677">
    <property type="term" value="P:response to antibiotic"/>
    <property type="evidence" value="ECO:0007669"/>
    <property type="project" value="UniProtKB-KW"/>
</dbReference>
<dbReference type="InterPro" id="IPR050855">
    <property type="entry name" value="NDM-1-like"/>
</dbReference>
<dbReference type="PANTHER" id="PTHR42951">
    <property type="entry name" value="METALLO-BETA-LACTAMASE DOMAIN-CONTAINING"/>
    <property type="match status" value="1"/>
</dbReference>
<dbReference type="AlphaFoldDB" id="A0A8I2H2R6"/>
<keyword evidence="11" id="KW-0046">Antibiotic resistance</keyword>
<gene>
    <name evidence="13" type="ORF">F9Y85_05320</name>
    <name evidence="14" type="ORF">R5H13_05765</name>
</gene>
<evidence type="ECO:0000256" key="2">
    <source>
        <dbReference type="ARBA" id="ARBA00001947"/>
    </source>
</evidence>
<keyword evidence="7" id="KW-0732">Signal</keyword>
<dbReference type="InterPro" id="IPR001018">
    <property type="entry name" value="Beta-lactamase_class-B_CS"/>
</dbReference>
<dbReference type="Proteomes" id="UP001304419">
    <property type="component" value="Chromosome 1"/>
</dbReference>
<evidence type="ECO:0000256" key="7">
    <source>
        <dbReference type="ARBA" id="ARBA00022729"/>
    </source>
</evidence>
<dbReference type="InterPro" id="IPR001279">
    <property type="entry name" value="Metallo-B-lactamas"/>
</dbReference>
<evidence type="ECO:0000313" key="16">
    <source>
        <dbReference type="Proteomes" id="UP001304419"/>
    </source>
</evidence>
<reference evidence="14 16" key="2">
    <citation type="submission" date="2023-10" db="EMBL/GenBank/DDBJ databases">
        <title>To unveil natural product biosynthetic capacity in Pseudoalteromonas.</title>
        <authorList>
            <person name="Wang J."/>
        </authorList>
    </citation>
    <scope>NUCLEOTIDE SEQUENCE [LARGE SCALE GENOMIC DNA]</scope>
    <source>
        <strain evidence="14 16">DSM 15914</strain>
    </source>
</reference>
<dbReference type="SUPFAM" id="SSF56281">
    <property type="entry name" value="Metallo-hydrolase/oxidoreductase"/>
    <property type="match status" value="1"/>
</dbReference>
<evidence type="ECO:0000256" key="5">
    <source>
        <dbReference type="ARBA" id="ARBA00012865"/>
    </source>
</evidence>
<evidence type="ECO:0000313" key="15">
    <source>
        <dbReference type="Proteomes" id="UP000646877"/>
    </source>
</evidence>
<sequence length="265" mass="29672">MRSITGFILLGLIVAQPTYSGEFEVLYQSDTAKVVRDKSYGTNIGIFATNRGVVIIDPTAEDADLPKLNDLIKNSFQTEKKYLLNTHSHSDHTGGNAFFQQQGFTLVESPQGLKEFGVIKHTQAVSHTANDNILYHPTSNILFTGDIYTTNWHPTFYAGGLMGFNKAVDLLLSIGDQNTLIVPGHGKPTSKRELEEHRIQTFALVERVKILNQAGKSVEQIKNDEEIKRLLSQFNLEGRQPFLPERALTRFIERTITVLEQANKA</sequence>
<protein>
    <recommendedName>
        <fullName evidence="5">beta-lactamase</fullName>
        <ecNumber evidence="5">3.5.2.6</ecNumber>
    </recommendedName>
</protein>
<comment type="catalytic activity">
    <reaction evidence="1">
        <text>a beta-lactam + H2O = a substituted beta-amino acid</text>
        <dbReference type="Rhea" id="RHEA:20401"/>
        <dbReference type="ChEBI" id="CHEBI:15377"/>
        <dbReference type="ChEBI" id="CHEBI:35627"/>
        <dbReference type="ChEBI" id="CHEBI:140347"/>
        <dbReference type="EC" id="3.5.2.6"/>
    </reaction>
</comment>
<dbReference type="EMBL" id="WEIA01000002">
    <property type="protein sequence ID" value="NLR20747.1"/>
    <property type="molecule type" value="Genomic_DNA"/>
</dbReference>
<evidence type="ECO:0000256" key="8">
    <source>
        <dbReference type="ARBA" id="ARBA00022764"/>
    </source>
</evidence>
<evidence type="ECO:0000259" key="12">
    <source>
        <dbReference type="SMART" id="SM00849"/>
    </source>
</evidence>
<keyword evidence="8" id="KW-0574">Periplasm</keyword>
<dbReference type="Gene3D" id="3.60.15.10">
    <property type="entry name" value="Ribonuclease Z/Hydroxyacylglutathione hydrolase-like"/>
    <property type="match status" value="2"/>
</dbReference>
<dbReference type="SMART" id="SM00849">
    <property type="entry name" value="Lactamase_B"/>
    <property type="match status" value="1"/>
</dbReference>
<dbReference type="RefSeq" id="WP_130126635.1">
    <property type="nucleotide sequence ID" value="NZ_CBCSDF010000002.1"/>
</dbReference>
<dbReference type="EMBL" id="CP137578">
    <property type="protein sequence ID" value="WOX29770.1"/>
    <property type="molecule type" value="Genomic_DNA"/>
</dbReference>
<dbReference type="GO" id="GO:0042597">
    <property type="term" value="C:periplasmic space"/>
    <property type="evidence" value="ECO:0007669"/>
    <property type="project" value="UniProtKB-SubCell"/>
</dbReference>
<comment type="similarity">
    <text evidence="4">Belongs to the metallo-beta-lactamase superfamily. Class-B beta-lactamase family.</text>
</comment>
<proteinExistence type="inferred from homology"/>
<organism evidence="13 15">
    <name type="scientific">Pseudoalteromonas maricaloris</name>
    <dbReference type="NCBI Taxonomy" id="184924"/>
    <lineage>
        <taxon>Bacteria</taxon>
        <taxon>Pseudomonadati</taxon>
        <taxon>Pseudomonadota</taxon>
        <taxon>Gammaproteobacteria</taxon>
        <taxon>Alteromonadales</taxon>
        <taxon>Pseudoalteromonadaceae</taxon>
        <taxon>Pseudoalteromonas</taxon>
    </lineage>
</organism>
<keyword evidence="10" id="KW-0862">Zinc</keyword>